<reference evidence="2" key="1">
    <citation type="submission" date="2014-11" db="EMBL/GenBank/DDBJ databases">
        <title>Molecular phylogeny of cliff fern family Woodsiaceae with morphological implications.</title>
        <authorList>
            <person name="Shao Y.-Z."/>
            <person name="Wei R."/>
            <person name="Zhang X.-C."/>
        </authorList>
    </citation>
    <scope>NUCLEOTIDE SEQUENCE</scope>
</reference>
<feature type="compositionally biased region" description="Basic and acidic residues" evidence="1">
    <location>
        <begin position="1496"/>
        <end position="1511"/>
    </location>
</feature>
<feature type="region of interest" description="Disordered" evidence="1">
    <location>
        <begin position="560"/>
        <end position="582"/>
    </location>
</feature>
<evidence type="ECO:0000313" key="2">
    <source>
        <dbReference type="EMBL" id="CUC10344.1"/>
    </source>
</evidence>
<feature type="region of interest" description="Disordered" evidence="1">
    <location>
        <begin position="1188"/>
        <end position="1239"/>
    </location>
</feature>
<feature type="compositionally biased region" description="Basic and acidic residues" evidence="1">
    <location>
        <begin position="1538"/>
        <end position="1553"/>
    </location>
</feature>
<feature type="compositionally biased region" description="Basic and acidic residues" evidence="1">
    <location>
        <begin position="1620"/>
        <end position="1637"/>
    </location>
</feature>
<evidence type="ECO:0000256" key="1">
    <source>
        <dbReference type="SAM" id="MobiDB-lite"/>
    </source>
</evidence>
<organism evidence="2">
    <name type="scientific">Chromera velia CCMP2878</name>
    <dbReference type="NCBI Taxonomy" id="1169474"/>
    <lineage>
        <taxon>Eukaryota</taxon>
        <taxon>Sar</taxon>
        <taxon>Alveolata</taxon>
        <taxon>Colpodellida</taxon>
        <taxon>Chromeraceae</taxon>
        <taxon>Chromera</taxon>
    </lineage>
</organism>
<feature type="region of interest" description="Disordered" evidence="1">
    <location>
        <begin position="1879"/>
        <end position="1899"/>
    </location>
</feature>
<feature type="region of interest" description="Disordered" evidence="1">
    <location>
        <begin position="1716"/>
        <end position="1827"/>
    </location>
</feature>
<gene>
    <name evidence="2" type="ORF">Cvel_8253.t1.CR1</name>
</gene>
<protein>
    <submittedName>
        <fullName evidence="2">Uncharacterized protein</fullName>
    </submittedName>
</protein>
<feature type="compositionally biased region" description="Acidic residues" evidence="1">
    <location>
        <begin position="1729"/>
        <end position="1744"/>
    </location>
</feature>
<dbReference type="VEuPathDB" id="CryptoDB:Cvel_8253"/>
<feature type="compositionally biased region" description="Basic and acidic residues" evidence="1">
    <location>
        <begin position="1716"/>
        <end position="1728"/>
    </location>
</feature>
<sequence>MSLSTICRKKESSPLGGRLFPLLSLFAVLFFCCILPQRAAGGQAQKETTVEAQFLNSSSPVSTMEGEEGPQWERLHWQRQQLGGQSSSSSSLSMGPSQSLQTTAWRDLLLPLDLQRHADRCPRPSEENAGCILWWPAECKCLEVRMLWFCEERAALLRKGGEAGGEEATRVWISGPGKSTGSTGGAEEARLWTILPQRVGKAPESEENLLVVPQCDSAGFPIGTSRPPPPSFYQSCNPDSELSVPLPHVPSLAALTPVPLPLPTPKESSRGRDRERAERGGSATLAKQGTRVDADHRKPQSSQLRSPAGDTRPRKYESQVSKIGHAQIIAHDHTPEPQSAPSGSIMPRLPFTKSSPPEAPLSTPQSKGRILDNVSLVPSPLDVFQLGAKQTRLVFGRMLLPRTPFPLLYRQMMLVSDDTETNGPFTLEPAVPFFPGQSPDRAPEGLGLVKKAKREKGNNGWETLTLYRSRPSGNRNTAMTDSQRHLIRSRSGFAENANDFADLCTRTSSQNSTASSPPSAWRWRYTPVTLERSDGMAMPSLDPATSFHFLRDGSALFRQRLSGGGQQKDRSSSWMPQWGSEPEGESGVEFVCGFLWGDVDKARNCLLELSVSEKCACPPSTPSVSDSFSGRGSSERGVSLQLRLLEDWGVKIGWNKKVYGHLVVAPSFEEGKRCLDVWRGMRGVGGVLSEKGDEKVVAILDRNEKGRGVKVGERFAAWVRSLDDRSDRSLQREKGSRLTEMKVEADCGACEMSCRVATGETRVIVSPHTCSPTQQSLEGGGRKEGEEDLLLEISFETQFLERGGKEGKTTCAESLQKSGSNSVRVVIKEEKGGKKRPSDSSSGYPVSLTLKEIVGGILGEKKGAQLGEMDLFMASDVIPEDDFGASILKGNEETQLAEAGGDRKVAKFKLPLTRARGELLGLRPCGGCRVTSMSVVSPECLPVDSTEPLETAVEVRIVPGERGGTDCETAVTKALQLRGTGRTPDVAMASESRRALWKTVGEDIELRERLKREVLKDEGKGERKVRVETSAVSRDVLREFMKSEWRGGEYRPRGEDWVEGEEEEERKLPECGDCSLRVSLSSEDPCSSTVQRQHDRGRARVRVWAVPGTVGALDCRSVLETAVDAGKGGTGTAMETADGLVPVQVERRDMNTGIWVKHKKTPSEQQVFTASLFPTFVQKVREDVLKSFGEEPKKQHGLREEGTQAQNSTRVESGAEPHKTNARQGEVEISLSGDTSLRSDVPSEMMRTAFGLQNCKGCELRVDVVGRSLCVGASPSFCGSVRVDAEMRGAQDGGTGCEESLREGIGDFDLPARTGWPRGSVLVSLLSDALADLARERDGEKEGSAGKREMEDRVMEVTLEPVPVKEMAEVLRVRQCGGCQVLSETSIGRWSKAVEAPSCVSVRETTRAFLKVPLRGPEAGGESCAIFLGKLAKGEGKEEAEGILRSLLRSRSREQLEILSGSDSEDEKEVDKQTERAEVVVVRAIAQDLQRQFLRREKKESMTRSLERTAEPSDSVPMISLGPSVSDRTERQEEDVAYGDRDREEEREVERLEVIVATHSHAHAPTDVPTEGDSDPSPTPSVPVSPSFNQTTPIDVERERAPAEGEGQHEVEPLGRGQKKREPEVSEEEQRTEKGEDQAAVVSAQDFSRALQLPFCRQSVSSCELEIPSDVSLSRCPACSLEDWPSIGVPVRIFPGTEGGDGISCVSLVDSVIQREREPSRKGKGREVGEEEEEEEEEGEEGSTEEAGRFFQAIKRVARLTAEEPRQTQTEPSASSSVDSEGAGVEEGPLAELAEGRERREDIGKERERKRETNHEGKSKHSSEVFKKRRLHFLQTLKDILEDAGDTGSNGGLSFEALGGQSLWKPERGGDRGRVEIEEGGEGLVSETEQEEEGRRPKAMGVEGRLVEIPWPCEDLRPCIDYRPVCGVWCRARRRRQRIDGPEGGFIQGGGEGEAHWWRRGDSSWFPQTDFMQAEEGQSEAGAFVQTRETGLDWGDKLAETAKGCDVQFVDWLVNAFRQKNGKGSGLPKATQESHRRRQLGISFNSDVERTQ</sequence>
<dbReference type="EMBL" id="CDMZ01003682">
    <property type="protein sequence ID" value="CUC10344.1"/>
    <property type="molecule type" value="Genomic_DNA"/>
</dbReference>
<feature type="region of interest" description="Disordered" evidence="1">
    <location>
        <begin position="253"/>
        <end position="321"/>
    </location>
</feature>
<accession>A0A0K6S9Q5</accession>
<feature type="compositionally biased region" description="Basic and acidic residues" evidence="1">
    <location>
        <begin position="1595"/>
        <end position="1613"/>
    </location>
</feature>
<feature type="compositionally biased region" description="Basic and acidic residues" evidence="1">
    <location>
        <begin position="267"/>
        <end position="279"/>
    </location>
</feature>
<proteinExistence type="predicted"/>
<feature type="compositionally biased region" description="Basic and acidic residues" evidence="1">
    <location>
        <begin position="1188"/>
        <end position="1202"/>
    </location>
</feature>
<feature type="region of interest" description="Disordered" evidence="1">
    <location>
        <begin position="1496"/>
        <end position="1639"/>
    </location>
</feature>
<feature type="compositionally biased region" description="Polar residues" evidence="1">
    <location>
        <begin position="1767"/>
        <end position="1779"/>
    </location>
</feature>
<feature type="region of interest" description="Disordered" evidence="1">
    <location>
        <begin position="333"/>
        <end position="366"/>
    </location>
</feature>
<feature type="compositionally biased region" description="Basic and acidic residues" evidence="1">
    <location>
        <begin position="1794"/>
        <end position="1826"/>
    </location>
</feature>
<name>A0A0K6S9Q5_9ALVE</name>
<feature type="region of interest" description="Disordered" evidence="1">
    <location>
        <begin position="2021"/>
        <end position="2052"/>
    </location>
</feature>